<evidence type="ECO:0000256" key="3">
    <source>
        <dbReference type="ARBA" id="ARBA00023136"/>
    </source>
</evidence>
<sequence>MNMKLLRSVAAAAMIALFITGCGINNDMDSTSMNAKSVESKRKIIFSTNRLDKLEQLNQLAEEFMIRNPDIIIEFEGLKDYDRIYKARLAVNELMDISAVTEIFPDMGDNFVELDDIGFSRENFTIPLALVNQHVYSLPVGVNYDGVIYNKAAFKKAGINEVPRTMKDLFKACEKLKSAGIVPLAINAKDKWPSGWYARRYPKMLLDNPGYENELAEKSQFLSGDSPVLSILKTLRDMKIKGYLEPDITQTDWEQMKKDFAQGKVGMTFLGSWFVSQVIENGAEAKDVGMFPFPETKSIILDNDFTYAISKRSMNIDAAKAFLKYAWEESRISKAIGQASPFKNSANNPAEINELLSFDIPAKTMMTDTSRFNVLLNAAGIDMNDMFYEYLISDNPKDVIDDYNERWMNGRQKVNGSKS</sequence>
<evidence type="ECO:0000313" key="8">
    <source>
        <dbReference type="Proteomes" id="UP000036923"/>
    </source>
</evidence>
<dbReference type="OrthoDB" id="42940at2"/>
<dbReference type="AlphaFoldDB" id="A0A0L6JNY3"/>
<evidence type="ECO:0000256" key="1">
    <source>
        <dbReference type="ARBA" id="ARBA00022475"/>
    </source>
</evidence>
<dbReference type="PANTHER" id="PTHR43649">
    <property type="entry name" value="ARABINOSE-BINDING PROTEIN-RELATED"/>
    <property type="match status" value="1"/>
</dbReference>
<dbReference type="InterPro" id="IPR050490">
    <property type="entry name" value="Bact_solute-bd_prot1"/>
</dbReference>
<evidence type="ECO:0000256" key="2">
    <source>
        <dbReference type="ARBA" id="ARBA00022729"/>
    </source>
</evidence>
<dbReference type="InterPro" id="IPR006059">
    <property type="entry name" value="SBP"/>
</dbReference>
<accession>A0A0L6JNY3</accession>
<dbReference type="PROSITE" id="PS51257">
    <property type="entry name" value="PROKAR_LIPOPROTEIN"/>
    <property type="match status" value="1"/>
</dbReference>
<evidence type="ECO:0000256" key="4">
    <source>
        <dbReference type="ARBA" id="ARBA00023139"/>
    </source>
</evidence>
<dbReference type="Proteomes" id="UP000036923">
    <property type="component" value="Unassembled WGS sequence"/>
</dbReference>
<keyword evidence="2 6" id="KW-0732">Signal</keyword>
<comment type="caution">
    <text evidence="7">The sequence shown here is derived from an EMBL/GenBank/DDBJ whole genome shotgun (WGS) entry which is preliminary data.</text>
</comment>
<dbReference type="Pfam" id="PF01547">
    <property type="entry name" value="SBP_bac_1"/>
    <property type="match status" value="1"/>
</dbReference>
<proteinExistence type="predicted"/>
<dbReference type="EMBL" id="LGTC01000001">
    <property type="protein sequence ID" value="KNY27077.1"/>
    <property type="molecule type" value="Genomic_DNA"/>
</dbReference>
<keyword evidence="3" id="KW-0472">Membrane</keyword>
<keyword evidence="1" id="KW-1003">Cell membrane</keyword>
<feature type="signal peptide" evidence="6">
    <location>
        <begin position="1"/>
        <end position="23"/>
    </location>
</feature>
<gene>
    <name evidence="7" type="ORF">Bccel_2342</name>
</gene>
<reference evidence="8" key="1">
    <citation type="submission" date="2015-07" db="EMBL/GenBank/DDBJ databases">
        <title>Near-Complete Genome Sequence of the Cellulolytic Bacterium Bacteroides (Pseudobacteroides) cellulosolvens ATCC 35603.</title>
        <authorList>
            <person name="Dassa B."/>
            <person name="Utturkar S.M."/>
            <person name="Klingeman D.M."/>
            <person name="Hurt R.A."/>
            <person name="Keller M."/>
            <person name="Xu J."/>
            <person name="Reddy Y.H.K."/>
            <person name="Borovok I."/>
            <person name="Grinberg I.R."/>
            <person name="Lamed R."/>
            <person name="Zhivin O."/>
            <person name="Bayer E.A."/>
            <person name="Brown S.D."/>
        </authorList>
    </citation>
    <scope>NUCLEOTIDE SEQUENCE [LARGE SCALE GENOMIC DNA]</scope>
    <source>
        <strain evidence="8">DSM 2933</strain>
    </source>
</reference>
<protein>
    <submittedName>
        <fullName evidence="7">Extracellular solute-binding protein family 1</fullName>
    </submittedName>
</protein>
<evidence type="ECO:0000256" key="6">
    <source>
        <dbReference type="SAM" id="SignalP"/>
    </source>
</evidence>
<dbReference type="STRING" id="398512.Bccel_2342"/>
<dbReference type="SUPFAM" id="SSF53850">
    <property type="entry name" value="Periplasmic binding protein-like II"/>
    <property type="match status" value="1"/>
</dbReference>
<dbReference type="Gene3D" id="3.40.190.10">
    <property type="entry name" value="Periplasmic binding protein-like II"/>
    <property type="match status" value="2"/>
</dbReference>
<organism evidence="7 8">
    <name type="scientific">Pseudobacteroides cellulosolvens ATCC 35603 = DSM 2933</name>
    <dbReference type="NCBI Taxonomy" id="398512"/>
    <lineage>
        <taxon>Bacteria</taxon>
        <taxon>Bacillati</taxon>
        <taxon>Bacillota</taxon>
        <taxon>Clostridia</taxon>
        <taxon>Eubacteriales</taxon>
        <taxon>Oscillospiraceae</taxon>
        <taxon>Pseudobacteroides</taxon>
    </lineage>
</organism>
<dbReference type="RefSeq" id="WP_036941713.1">
    <property type="nucleotide sequence ID" value="NZ_JQKC01000016.1"/>
</dbReference>
<keyword evidence="5" id="KW-0449">Lipoprotein</keyword>
<feature type="chain" id="PRO_5039321197" evidence="6">
    <location>
        <begin position="24"/>
        <end position="419"/>
    </location>
</feature>
<evidence type="ECO:0000313" key="7">
    <source>
        <dbReference type="EMBL" id="KNY27077.1"/>
    </source>
</evidence>
<keyword evidence="8" id="KW-1185">Reference proteome</keyword>
<keyword evidence="4" id="KW-0564">Palmitate</keyword>
<dbReference type="PANTHER" id="PTHR43649:SF33">
    <property type="entry name" value="POLYGALACTURONAN_RHAMNOGALACTURONAN-BINDING PROTEIN YTCQ"/>
    <property type="match status" value="1"/>
</dbReference>
<evidence type="ECO:0000256" key="5">
    <source>
        <dbReference type="ARBA" id="ARBA00023288"/>
    </source>
</evidence>
<name>A0A0L6JNY3_9FIRM</name>
<dbReference type="eggNOG" id="COG1653">
    <property type="taxonomic scope" value="Bacteria"/>
</dbReference>